<proteinExistence type="predicted"/>
<reference evidence="4 5" key="1">
    <citation type="journal article" date="2015" name="Parasit. Vectors">
        <title>Draft genome of the scabies mite.</title>
        <authorList>
            <person name="Rider S.D.Jr."/>
            <person name="Morgan M.S."/>
            <person name="Arlian L.G."/>
        </authorList>
    </citation>
    <scope>NUCLEOTIDE SEQUENCE [LARGE SCALE GENOMIC DNA]</scope>
    <source>
        <strain evidence="4">Arlian Lab</strain>
    </source>
</reference>
<accession>A0A132AIG8</accession>
<gene>
    <name evidence="4" type="ORF">QR98_0092630</name>
</gene>
<sequence>MDNPKDINSRPKEIIAIFFTNDEKYAVPGTPIALQTSFDSDNLNDTIKTLLKSTDIEINLDSIDFEFLINQKLLLVSLEEFLEKENLNAEAQINIQYFVKRDSPKPHKAFLLDDWISSIDTIDDWAVIGCYDSTAHICDLRNGEHKIIIPAHSSSIKAVSWLPKKTSNGFSFVTCAHDETSMLWDWNCETNQIDHIATFIGHARSVDCVDVHQDMIATG</sequence>
<dbReference type="EMBL" id="JXLN01015585">
    <property type="protein sequence ID" value="KPM10703.1"/>
    <property type="molecule type" value="Genomic_DNA"/>
</dbReference>
<dbReference type="Pfam" id="PF08154">
    <property type="entry name" value="NLE"/>
    <property type="match status" value="1"/>
</dbReference>
<dbReference type="VEuPathDB" id="VectorBase:SSCA009544"/>
<evidence type="ECO:0000313" key="4">
    <source>
        <dbReference type="EMBL" id="KPM10703.1"/>
    </source>
</evidence>
<keyword evidence="2" id="KW-0853">WD repeat</keyword>
<protein>
    <submittedName>
        <fullName evidence="4">Ribosome biogenesis protein WDR12-like protein</fullName>
    </submittedName>
</protein>
<dbReference type="AlphaFoldDB" id="A0A132AIG8"/>
<dbReference type="Proteomes" id="UP000616769">
    <property type="component" value="Unassembled WGS sequence"/>
</dbReference>
<dbReference type="InterPro" id="IPR036322">
    <property type="entry name" value="WD40_repeat_dom_sf"/>
</dbReference>
<dbReference type="GO" id="GO:0005634">
    <property type="term" value="C:nucleus"/>
    <property type="evidence" value="ECO:0007669"/>
    <property type="project" value="UniProtKB-SubCell"/>
</dbReference>
<dbReference type="Gene3D" id="2.130.10.10">
    <property type="entry name" value="YVTN repeat-like/Quinoprotein amine dehydrogenase"/>
    <property type="match status" value="1"/>
</dbReference>
<comment type="caution">
    <text evidence="4">The sequence shown here is derived from an EMBL/GenBank/DDBJ whole genome shotgun (WGS) entry which is preliminary data.</text>
</comment>
<comment type="subcellular location">
    <subcellularLocation>
        <location evidence="1">Nucleus</location>
    </subcellularLocation>
</comment>
<dbReference type="OrthoDB" id="10251381at2759"/>
<dbReference type="InterPro" id="IPR015943">
    <property type="entry name" value="WD40/YVTN_repeat-like_dom_sf"/>
</dbReference>
<evidence type="ECO:0000313" key="5">
    <source>
        <dbReference type="Proteomes" id="UP000616769"/>
    </source>
</evidence>
<organism evidence="4 5">
    <name type="scientific">Sarcoptes scabiei</name>
    <name type="common">Itch mite</name>
    <name type="synonym">Acarus scabiei</name>
    <dbReference type="NCBI Taxonomy" id="52283"/>
    <lineage>
        <taxon>Eukaryota</taxon>
        <taxon>Metazoa</taxon>
        <taxon>Ecdysozoa</taxon>
        <taxon>Arthropoda</taxon>
        <taxon>Chelicerata</taxon>
        <taxon>Arachnida</taxon>
        <taxon>Acari</taxon>
        <taxon>Acariformes</taxon>
        <taxon>Sarcoptiformes</taxon>
        <taxon>Astigmata</taxon>
        <taxon>Psoroptidia</taxon>
        <taxon>Sarcoptoidea</taxon>
        <taxon>Sarcoptidae</taxon>
        <taxon>Sarcoptinae</taxon>
        <taxon>Sarcoptes</taxon>
    </lineage>
</organism>
<keyword evidence="3" id="KW-0677">Repeat</keyword>
<evidence type="ECO:0000256" key="2">
    <source>
        <dbReference type="ARBA" id="ARBA00022574"/>
    </source>
</evidence>
<name>A0A132AIG8_SARSC</name>
<evidence type="ECO:0000256" key="3">
    <source>
        <dbReference type="ARBA" id="ARBA00022737"/>
    </source>
</evidence>
<dbReference type="SUPFAM" id="SSF50978">
    <property type="entry name" value="WD40 repeat-like"/>
    <property type="match status" value="1"/>
</dbReference>
<feature type="non-terminal residue" evidence="4">
    <location>
        <position position="219"/>
    </location>
</feature>
<dbReference type="InterPro" id="IPR012972">
    <property type="entry name" value="NLE"/>
</dbReference>
<evidence type="ECO:0000256" key="1">
    <source>
        <dbReference type="ARBA" id="ARBA00004123"/>
    </source>
</evidence>